<dbReference type="Proteomes" id="UP001176429">
    <property type="component" value="Unassembled WGS sequence"/>
</dbReference>
<dbReference type="EMBL" id="JAUQSY010000008">
    <property type="protein sequence ID" value="MDO7875811.1"/>
    <property type="molecule type" value="Genomic_DNA"/>
</dbReference>
<evidence type="ECO:0008006" key="3">
    <source>
        <dbReference type="Google" id="ProtNLM"/>
    </source>
</evidence>
<dbReference type="RefSeq" id="WP_305007136.1">
    <property type="nucleotide sequence ID" value="NZ_JAUQSY010000008.1"/>
</dbReference>
<protein>
    <recommendedName>
        <fullName evidence="3">DUF4292 domain-containing protein</fullName>
    </recommendedName>
</protein>
<sequence>MYEELRSSPESPKTLAALKPEFTNALYRTQVDIMGKPLSGLLLIKALPDGSTRVVFTNEIGVKFFDFSFGQQKFEVISCIDQLNKKAVINQLRQDIGAILMYQLDFTRGQVYQLQDELYYQFPGEKSTRLYYVTDAKQRVIKRIENTTDKKKKLVVELFNPIRNVADSIFLDHKLYKFSISLKKIKQ</sequence>
<evidence type="ECO:0000313" key="2">
    <source>
        <dbReference type="Proteomes" id="UP001176429"/>
    </source>
</evidence>
<proteinExistence type="predicted"/>
<name>A0ABT9BC21_9BACT</name>
<organism evidence="1 2">
    <name type="scientific">Hymenobacter aranciens</name>
    <dbReference type="NCBI Taxonomy" id="3063996"/>
    <lineage>
        <taxon>Bacteria</taxon>
        <taxon>Pseudomonadati</taxon>
        <taxon>Bacteroidota</taxon>
        <taxon>Cytophagia</taxon>
        <taxon>Cytophagales</taxon>
        <taxon>Hymenobacteraceae</taxon>
        <taxon>Hymenobacter</taxon>
    </lineage>
</organism>
<evidence type="ECO:0000313" key="1">
    <source>
        <dbReference type="EMBL" id="MDO7875811.1"/>
    </source>
</evidence>
<comment type="caution">
    <text evidence="1">The sequence shown here is derived from an EMBL/GenBank/DDBJ whole genome shotgun (WGS) entry which is preliminary data.</text>
</comment>
<keyword evidence="2" id="KW-1185">Reference proteome</keyword>
<accession>A0ABT9BC21</accession>
<reference evidence="1" key="1">
    <citation type="submission" date="2023-07" db="EMBL/GenBank/DDBJ databases">
        <authorList>
            <person name="Kim M.K."/>
        </authorList>
    </citation>
    <scope>NUCLEOTIDE SEQUENCE</scope>
    <source>
        <strain evidence="1">ASUV-10-1</strain>
    </source>
</reference>
<gene>
    <name evidence="1" type="ORF">Q5H93_13795</name>
</gene>